<organism evidence="2 3">
    <name type="scientific">Coccidioides posadasii RMSCC 3488</name>
    <dbReference type="NCBI Taxonomy" id="454284"/>
    <lineage>
        <taxon>Eukaryota</taxon>
        <taxon>Fungi</taxon>
        <taxon>Dikarya</taxon>
        <taxon>Ascomycota</taxon>
        <taxon>Pezizomycotina</taxon>
        <taxon>Eurotiomycetes</taxon>
        <taxon>Eurotiomycetidae</taxon>
        <taxon>Onygenales</taxon>
        <taxon>Onygenaceae</taxon>
        <taxon>Coccidioides</taxon>
    </lineage>
</organism>
<gene>
    <name evidence="2" type="ORF">CPAG_05781</name>
</gene>
<dbReference type="Gene3D" id="3.30.1330.40">
    <property type="entry name" value="RutC-like"/>
    <property type="match status" value="1"/>
</dbReference>
<dbReference type="GO" id="GO:0019239">
    <property type="term" value="F:deaminase activity"/>
    <property type="evidence" value="ECO:0007669"/>
    <property type="project" value="TreeGrafter"/>
</dbReference>
<protein>
    <submittedName>
        <fullName evidence="2">Uncharacterized protein</fullName>
    </submittedName>
</protein>
<dbReference type="PANTHER" id="PTHR11803">
    <property type="entry name" value="2-IMINOBUTANOATE/2-IMINOPROPANOATE DEAMINASE RIDA"/>
    <property type="match status" value="1"/>
</dbReference>
<dbReference type="VEuPathDB" id="FungiDB:CPAG_05781"/>
<dbReference type="InterPro" id="IPR019897">
    <property type="entry name" value="RidA_CS"/>
</dbReference>
<dbReference type="OrthoDB" id="309640at2759"/>
<name>A0A0J6F8V6_COCPO</name>
<dbReference type="InterPro" id="IPR006056">
    <property type="entry name" value="RidA"/>
</dbReference>
<reference evidence="3" key="3">
    <citation type="journal article" date="2010" name="Genome Res.">
        <title>Population genomic sequencing of Coccidioides fungi reveals recent hybridization and transposon control.</title>
        <authorList>
            <person name="Neafsey D.E."/>
            <person name="Barker B.M."/>
            <person name="Sharpton T.J."/>
            <person name="Stajich J.E."/>
            <person name="Park D.J."/>
            <person name="Whiston E."/>
            <person name="Hung C.-Y."/>
            <person name="McMahan C."/>
            <person name="White J."/>
            <person name="Sykes S."/>
            <person name="Heiman D."/>
            <person name="Young S."/>
            <person name="Zeng Q."/>
            <person name="Abouelleil A."/>
            <person name="Aftuck L."/>
            <person name="Bessette D."/>
            <person name="Brown A."/>
            <person name="FitzGerald M."/>
            <person name="Lui A."/>
            <person name="Macdonald J.P."/>
            <person name="Priest M."/>
            <person name="Orbach M.J."/>
            <person name="Galgiani J.N."/>
            <person name="Kirkland T.N."/>
            <person name="Cole G.T."/>
            <person name="Birren B.W."/>
            <person name="Henn M.R."/>
            <person name="Taylor J.W."/>
            <person name="Rounsley S.D."/>
        </authorList>
    </citation>
    <scope>NUCLEOTIDE SEQUENCE [LARGE SCALE GENOMIC DNA]</scope>
    <source>
        <strain evidence="3">RMSCC 3488</strain>
    </source>
</reference>
<reference evidence="2 3" key="1">
    <citation type="submission" date="2007-06" db="EMBL/GenBank/DDBJ databases">
        <title>The Genome Sequence of Coccidioides posadasii RMSCC_3488.</title>
        <authorList>
            <consortium name="Coccidioides Genome Resources Consortium"/>
            <consortium name="The Broad Institute Genome Sequencing Platform"/>
            <person name="Henn M.R."/>
            <person name="Sykes S."/>
            <person name="Young S."/>
            <person name="Jaffe D."/>
            <person name="Berlin A."/>
            <person name="Alvarez P."/>
            <person name="Butler J."/>
            <person name="Gnerre S."/>
            <person name="Grabherr M."/>
            <person name="Mauceli E."/>
            <person name="Brockman W."/>
            <person name="Kodira C."/>
            <person name="Alvarado L."/>
            <person name="Zeng Q."/>
            <person name="Crawford M."/>
            <person name="Antoine C."/>
            <person name="Devon K."/>
            <person name="Galgiani J."/>
            <person name="Orsborn K."/>
            <person name="Lewis M.L."/>
            <person name="Nusbaum C."/>
            <person name="Galagan J."/>
            <person name="Birren B."/>
        </authorList>
    </citation>
    <scope>NUCLEOTIDE SEQUENCE [LARGE SCALE GENOMIC DNA]</scope>
    <source>
        <strain evidence="2 3">RMSCC 3488</strain>
    </source>
</reference>
<comment type="similarity">
    <text evidence="1">Belongs to the RutC family.</text>
</comment>
<dbReference type="GO" id="GO:0005739">
    <property type="term" value="C:mitochondrion"/>
    <property type="evidence" value="ECO:0007669"/>
    <property type="project" value="UniProtKB-ARBA"/>
</dbReference>
<accession>A0A0J6F8V6</accession>
<dbReference type="InterPro" id="IPR035959">
    <property type="entry name" value="RutC-like_sf"/>
</dbReference>
<dbReference type="EMBL" id="DS268111">
    <property type="protein sequence ID" value="KMM69466.1"/>
    <property type="molecule type" value="Genomic_DNA"/>
</dbReference>
<dbReference type="GO" id="GO:0005829">
    <property type="term" value="C:cytosol"/>
    <property type="evidence" value="ECO:0007669"/>
    <property type="project" value="TreeGrafter"/>
</dbReference>
<dbReference type="InterPro" id="IPR006175">
    <property type="entry name" value="YjgF/YER057c/UK114"/>
</dbReference>
<evidence type="ECO:0000313" key="3">
    <source>
        <dbReference type="Proteomes" id="UP000054567"/>
    </source>
</evidence>
<dbReference type="PANTHER" id="PTHR11803:SF58">
    <property type="entry name" value="PROTEIN HMF1-RELATED"/>
    <property type="match status" value="1"/>
</dbReference>
<evidence type="ECO:0000256" key="1">
    <source>
        <dbReference type="ARBA" id="ARBA00010552"/>
    </source>
</evidence>
<dbReference type="FunFam" id="3.30.1330.40:FF:000001">
    <property type="entry name" value="L-PSP family endoribonuclease"/>
    <property type="match status" value="1"/>
</dbReference>
<evidence type="ECO:0000313" key="2">
    <source>
        <dbReference type="EMBL" id="KMM69466.1"/>
    </source>
</evidence>
<proteinExistence type="inferred from homology"/>
<sequence>MFKRVLAPQRLSQRLLLTTPLRHQTVPRTFHSSIDPQSRRTMAEMSKVFTTEACPPAGPYSQAIKANGQVFVSGQIPFDSSAKHVGGTIAEQTEQCCKNVAAVLAAAGSSLDKVVKVNVFLVDMGDFKEMNGVFEKYFAHKPARSCVAVRELPAKVPVEIECIALA</sequence>
<dbReference type="NCBIfam" id="TIGR00004">
    <property type="entry name" value="Rid family detoxifying hydrolase"/>
    <property type="match status" value="1"/>
</dbReference>
<dbReference type="SUPFAM" id="SSF55298">
    <property type="entry name" value="YjgF-like"/>
    <property type="match status" value="1"/>
</dbReference>
<dbReference type="Pfam" id="PF01042">
    <property type="entry name" value="Ribonuc_L-PSP"/>
    <property type="match status" value="1"/>
</dbReference>
<dbReference type="AlphaFoldDB" id="A0A0J6F8V6"/>
<dbReference type="PROSITE" id="PS01094">
    <property type="entry name" value="UPF0076"/>
    <property type="match status" value="1"/>
</dbReference>
<dbReference type="CDD" id="cd00448">
    <property type="entry name" value="YjgF_YER057c_UK114_family"/>
    <property type="match status" value="1"/>
</dbReference>
<dbReference type="Proteomes" id="UP000054567">
    <property type="component" value="Unassembled WGS sequence"/>
</dbReference>
<reference evidence="3" key="2">
    <citation type="journal article" date="2009" name="Genome Res.">
        <title>Comparative genomic analyses of the human fungal pathogens Coccidioides and their relatives.</title>
        <authorList>
            <person name="Sharpton T.J."/>
            <person name="Stajich J.E."/>
            <person name="Rounsley S.D."/>
            <person name="Gardner M.J."/>
            <person name="Wortman J.R."/>
            <person name="Jordar V.S."/>
            <person name="Maiti R."/>
            <person name="Kodira C.D."/>
            <person name="Neafsey D.E."/>
            <person name="Zeng Q."/>
            <person name="Hung C.-Y."/>
            <person name="McMahan C."/>
            <person name="Muszewska A."/>
            <person name="Grynberg M."/>
            <person name="Mandel M.A."/>
            <person name="Kellner E.M."/>
            <person name="Barker B.M."/>
            <person name="Galgiani J.N."/>
            <person name="Orbach M.J."/>
            <person name="Kirkland T.N."/>
            <person name="Cole G.T."/>
            <person name="Henn M.R."/>
            <person name="Birren B.W."/>
            <person name="Taylor J.W."/>
        </authorList>
    </citation>
    <scope>NUCLEOTIDE SEQUENCE [LARGE SCALE GENOMIC DNA]</scope>
    <source>
        <strain evidence="3">RMSCC 3488</strain>
    </source>
</reference>